<dbReference type="STRING" id="1520.LF65_00283"/>
<protein>
    <submittedName>
        <fullName evidence="9">Transcription antiterminator BglG</fullName>
    </submittedName>
</protein>
<dbReference type="PROSITE" id="PS51099">
    <property type="entry name" value="PTS_EIIB_TYPE_2"/>
    <property type="match status" value="1"/>
</dbReference>
<evidence type="ECO:0000259" key="7">
    <source>
        <dbReference type="PROSITE" id="PS51099"/>
    </source>
</evidence>
<evidence type="ECO:0000256" key="2">
    <source>
        <dbReference type="ARBA" id="ARBA00022737"/>
    </source>
</evidence>
<dbReference type="GO" id="GO:0009401">
    <property type="term" value="P:phosphoenolpyruvate-dependent sugar phosphotransferase system"/>
    <property type="evidence" value="ECO:0007669"/>
    <property type="project" value="InterPro"/>
</dbReference>
<dbReference type="SUPFAM" id="SSF55804">
    <property type="entry name" value="Phoshotransferase/anion transport protein"/>
    <property type="match status" value="1"/>
</dbReference>
<organism evidence="9 10">
    <name type="scientific">Clostridium beijerinckii</name>
    <name type="common">Clostridium MP</name>
    <dbReference type="NCBI Taxonomy" id="1520"/>
    <lineage>
        <taxon>Bacteria</taxon>
        <taxon>Bacillati</taxon>
        <taxon>Bacillota</taxon>
        <taxon>Clostridia</taxon>
        <taxon>Eubacteriales</taxon>
        <taxon>Clostridiaceae</taxon>
        <taxon>Clostridium</taxon>
    </lineage>
</organism>
<keyword evidence="4" id="KW-0010">Activator</keyword>
<keyword evidence="5" id="KW-0804">Transcription</keyword>
<dbReference type="InterPro" id="IPR013011">
    <property type="entry name" value="PTS_EIIB_2"/>
</dbReference>
<dbReference type="InterPro" id="IPR050661">
    <property type="entry name" value="BglG_antiterminators"/>
</dbReference>
<proteinExistence type="predicted"/>
<sequence>MNNLTPRQQFILSTVLNEGTFNIKRLHKDLDISERTILRELSSINKRLKKNSITIFNDENMNLSISGNKENIEEIKKSLDMVPIPWLLSKEQRQIVIICELLVSNEPLKASYFCHKFNVVMGSISLDIDNIEERLISKNLCVIRKRSYGISIQGSEWNKRNALVELFFDFKPFEDLIAFLYDEKVDPIVKTLFNIVFGNEAIQLVKDILKDIDFDYLKGNDVKYFSLFIQVLLSIKKTKNGEIIYLPQEIKNSILSLEEYKKIQYLGSVLQKNNIDICEDELVYLCLYLSDYKYFFNNKHLIESDINYENIAKEVTEEISTKIYVDITKDEQLIRDLTQHFKQTFYMLNLGLKVINPLINEIKEHYSELYKIIKNTCRLIFSRYNFKIPPEEVGYITMHIAVAVQKQQAMSKNIKALVLCPSGIGTARILCSKVKSIFNEINVIDVVSLHDINSIIDKNKYDLILSTVPVKLKTKHNLIVVSHFMTEVDIENISNFISNFKASNNERELELFAQTKDNTVTNHEYELANTMVKNFQLKKSDSDSFINLINYIVDDIHKIDIGTDKEVIRDLIFKREENGNVVIPGTHVALIHTRSDTITAPFVGVYRINKPLSMKSIGFSTEDVDTFIVMFARNTESNYILKILGKISVSLIEKKEFVEMLRLSNTIDIRDYLINIINNEEED</sequence>
<feature type="domain" description="PTS EIIA type-2" evidence="6">
    <location>
        <begin position="529"/>
        <end position="680"/>
    </location>
</feature>
<dbReference type="GO" id="GO:0008982">
    <property type="term" value="F:protein-N(PI)-phosphohistidine-sugar phosphotransferase activity"/>
    <property type="evidence" value="ECO:0007669"/>
    <property type="project" value="InterPro"/>
</dbReference>
<dbReference type="Pfam" id="PF02302">
    <property type="entry name" value="PTS_IIB"/>
    <property type="match status" value="1"/>
</dbReference>
<name>A0A0B5QJS9_CLOBE</name>
<dbReference type="InterPro" id="IPR036095">
    <property type="entry name" value="PTS_EIIB-like_sf"/>
</dbReference>
<dbReference type="InterPro" id="IPR007737">
    <property type="entry name" value="Mga_HTH"/>
</dbReference>
<feature type="domain" description="PRD" evidence="8">
    <location>
        <begin position="303"/>
        <end position="410"/>
    </location>
</feature>
<evidence type="ECO:0000256" key="5">
    <source>
        <dbReference type="ARBA" id="ARBA00023163"/>
    </source>
</evidence>
<evidence type="ECO:0000259" key="6">
    <source>
        <dbReference type="PROSITE" id="PS51094"/>
    </source>
</evidence>
<evidence type="ECO:0000259" key="8">
    <source>
        <dbReference type="PROSITE" id="PS51372"/>
    </source>
</evidence>
<feature type="domain" description="PTS EIIB type-2" evidence="7">
    <location>
        <begin position="414"/>
        <end position="505"/>
    </location>
</feature>
<evidence type="ECO:0000256" key="1">
    <source>
        <dbReference type="ARBA" id="ARBA00022679"/>
    </source>
</evidence>
<dbReference type="CDD" id="cd05568">
    <property type="entry name" value="PTS_IIB_bgl_like"/>
    <property type="match status" value="1"/>
</dbReference>
<dbReference type="InterPro" id="IPR003501">
    <property type="entry name" value="PTS_EIIB_2/3"/>
</dbReference>
<dbReference type="Gene3D" id="1.10.1790.10">
    <property type="entry name" value="PRD domain"/>
    <property type="match status" value="1"/>
</dbReference>
<dbReference type="PANTHER" id="PTHR30185:SF18">
    <property type="entry name" value="TRANSCRIPTIONAL REGULATOR MTLR"/>
    <property type="match status" value="1"/>
</dbReference>
<dbReference type="Gene3D" id="3.40.930.10">
    <property type="entry name" value="Mannitol-specific EII, Chain A"/>
    <property type="match status" value="1"/>
</dbReference>
<dbReference type="AlphaFoldDB" id="A0A0B5QJS9"/>
<accession>A0A0B5QJS9</accession>
<evidence type="ECO:0000256" key="4">
    <source>
        <dbReference type="ARBA" id="ARBA00023159"/>
    </source>
</evidence>
<dbReference type="PROSITE" id="PS51372">
    <property type="entry name" value="PRD_2"/>
    <property type="match status" value="2"/>
</dbReference>
<dbReference type="OrthoDB" id="3175596at2"/>
<dbReference type="InterPro" id="IPR036634">
    <property type="entry name" value="PRD_sf"/>
</dbReference>
<dbReference type="RefSeq" id="WP_041893565.1">
    <property type="nucleotide sequence ID" value="NZ_CP010086.2"/>
</dbReference>
<dbReference type="InterPro" id="IPR016152">
    <property type="entry name" value="PTrfase/Anion_transptr"/>
</dbReference>
<evidence type="ECO:0000256" key="3">
    <source>
        <dbReference type="ARBA" id="ARBA00023015"/>
    </source>
</evidence>
<keyword evidence="1" id="KW-0808">Transferase</keyword>
<dbReference type="Gene3D" id="3.40.50.2300">
    <property type="match status" value="1"/>
</dbReference>
<dbReference type="PROSITE" id="PS51094">
    <property type="entry name" value="PTS_EIIA_TYPE_2"/>
    <property type="match status" value="1"/>
</dbReference>
<keyword evidence="2" id="KW-0677">Repeat</keyword>
<dbReference type="Pfam" id="PF00359">
    <property type="entry name" value="PTS_EIIA_2"/>
    <property type="match status" value="1"/>
</dbReference>
<dbReference type="Proteomes" id="UP000031866">
    <property type="component" value="Chromosome"/>
</dbReference>
<dbReference type="SUPFAM" id="SSF52794">
    <property type="entry name" value="PTS system IIB component-like"/>
    <property type="match status" value="1"/>
</dbReference>
<dbReference type="InterPro" id="IPR002178">
    <property type="entry name" value="PTS_EIIA_type-2_dom"/>
</dbReference>
<dbReference type="SUPFAM" id="SSF63520">
    <property type="entry name" value="PTS-regulatory domain, PRD"/>
    <property type="match status" value="1"/>
</dbReference>
<gene>
    <name evidence="9" type="ORF">LF65_00283</name>
</gene>
<evidence type="ECO:0000313" key="9">
    <source>
        <dbReference type="EMBL" id="AJG96958.1"/>
    </source>
</evidence>
<reference evidence="10" key="1">
    <citation type="submission" date="2014-12" db="EMBL/GenBank/DDBJ databases">
        <title>Genome sequence of Clostridium beijerinckii strain 59B.</title>
        <authorList>
            <person name="Little G.T."/>
            <person name="Minton N.P."/>
        </authorList>
    </citation>
    <scope>NUCLEOTIDE SEQUENCE [LARGE SCALE GENOMIC DNA]</scope>
    <source>
        <strain evidence="10">59B</strain>
    </source>
</reference>
<feature type="domain" description="PRD" evidence="8">
    <location>
        <begin position="196"/>
        <end position="299"/>
    </location>
</feature>
<dbReference type="PANTHER" id="PTHR30185">
    <property type="entry name" value="CRYPTIC BETA-GLUCOSIDE BGL OPERON ANTITERMINATOR"/>
    <property type="match status" value="1"/>
</dbReference>
<dbReference type="EMBL" id="CP010086">
    <property type="protein sequence ID" value="AJG96958.1"/>
    <property type="molecule type" value="Genomic_DNA"/>
</dbReference>
<keyword evidence="3" id="KW-0805">Transcription regulation</keyword>
<dbReference type="Pfam" id="PF00874">
    <property type="entry name" value="PRD"/>
    <property type="match status" value="1"/>
</dbReference>
<dbReference type="KEGG" id="cbei:LF65_00283"/>
<dbReference type="InterPro" id="IPR011608">
    <property type="entry name" value="PRD"/>
</dbReference>
<dbReference type="GO" id="GO:0006355">
    <property type="term" value="P:regulation of DNA-templated transcription"/>
    <property type="evidence" value="ECO:0007669"/>
    <property type="project" value="InterPro"/>
</dbReference>
<dbReference type="Pfam" id="PF05043">
    <property type="entry name" value="Mga"/>
    <property type="match status" value="1"/>
</dbReference>
<evidence type="ECO:0000313" key="10">
    <source>
        <dbReference type="Proteomes" id="UP000031866"/>
    </source>
</evidence>